<feature type="compositionally biased region" description="Basic and acidic residues" evidence="1">
    <location>
        <begin position="241"/>
        <end position="254"/>
    </location>
</feature>
<organism evidence="3 4">
    <name type="scientific">Amphiprion percula</name>
    <name type="common">Orange clownfish</name>
    <name type="synonym">Lutjanus percula</name>
    <dbReference type="NCBI Taxonomy" id="161767"/>
    <lineage>
        <taxon>Eukaryota</taxon>
        <taxon>Metazoa</taxon>
        <taxon>Chordata</taxon>
        <taxon>Craniata</taxon>
        <taxon>Vertebrata</taxon>
        <taxon>Euteleostomi</taxon>
        <taxon>Actinopterygii</taxon>
        <taxon>Neopterygii</taxon>
        <taxon>Teleostei</taxon>
        <taxon>Neoteleostei</taxon>
        <taxon>Acanthomorphata</taxon>
        <taxon>Ovalentaria</taxon>
        <taxon>Pomacentridae</taxon>
        <taxon>Amphiprion</taxon>
    </lineage>
</organism>
<dbReference type="AlphaFoldDB" id="A0A3P8RJS0"/>
<evidence type="ECO:0000259" key="2">
    <source>
        <dbReference type="Pfam" id="PF13843"/>
    </source>
</evidence>
<keyword evidence="4" id="KW-1185">Reference proteome</keyword>
<feature type="compositionally biased region" description="Polar residues" evidence="1">
    <location>
        <begin position="215"/>
        <end position="240"/>
    </location>
</feature>
<feature type="compositionally biased region" description="Basic and acidic residues" evidence="1">
    <location>
        <begin position="193"/>
        <end position="214"/>
    </location>
</feature>
<name>A0A3P8RJS0_AMPPE</name>
<sequence>MFYCLSFCVAASQFYCQSVGSTQCSRLSSGHSRQLSHGNSVLGSERSPSIFPEQIHSLSSGHQRQRILPQPGSSLPSHPHLSNQLVPDSSCRDGVQPPSDKDCEVLRQAISQLRAERESQLKQLQHQQHLLELQAELSINPIKSFTGTPTGAGSDPTTPPNERRPDDSVQLAPGRAVAATLDLIHSTLQPELGEERQEAPTEGLRGETEDRDQRAGNSDTSTLSSNHKATAVTGPSNRTDSANHRRDKGADQRGEPAFSKAAQQRASTCSATAGSADELEVLIGLYLRIGLCQMPGSRSYWEDDTRCPMVADDMSRNRFQTLLASLHFTDNTDSSNKHIQDKCWKSHPWLDMFCKQCLEITPEKHNSIDEQIVSFRGTYCPIRRHVKGKPHPWGWKIWGRCFSSGILCDFIIYESGTGKKYLLGMGGGDVIKLYETLPSNQNYKVFVDNFFSSVQMEHKLLQRHIYFFGTLRSNHLTGCQLEDEKSLAQKGRGFCDARVEKEEPFVIVKWYDNKSVTLISSYCATEPQDKARRWSKSGKASVEVDRPHIMKESNTFMGGVDLHYACVTKYKYHIRSRRWYLYLLWQTLMLGRPTFNATSPPPPPKRVGVGVPADVRTDNVAHWHVKCDKRGRCKFCKINATTTLMQLPNKMIHFSLYRERHPPLKLVQIIPN</sequence>
<feature type="compositionally biased region" description="Low complexity" evidence="1">
    <location>
        <begin position="68"/>
        <end position="85"/>
    </location>
</feature>
<reference evidence="3" key="3">
    <citation type="submission" date="2025-09" db="UniProtKB">
        <authorList>
            <consortium name="Ensembl"/>
        </authorList>
    </citation>
    <scope>IDENTIFICATION</scope>
</reference>
<proteinExistence type="predicted"/>
<dbReference type="PANTHER" id="PTHR47272:SF1">
    <property type="entry name" value="PIGGYBAC TRANSPOSABLE ELEMENT-DERIVED PROTEIN 3-LIKE"/>
    <property type="match status" value="1"/>
</dbReference>
<dbReference type="Pfam" id="PF13843">
    <property type="entry name" value="DDE_Tnp_1_7"/>
    <property type="match status" value="1"/>
</dbReference>
<dbReference type="InterPro" id="IPR029526">
    <property type="entry name" value="PGBD"/>
</dbReference>
<evidence type="ECO:0000256" key="1">
    <source>
        <dbReference type="SAM" id="MobiDB-lite"/>
    </source>
</evidence>
<feature type="domain" description="PiggyBac transposable element-derived protein" evidence="2">
    <location>
        <begin position="275"/>
        <end position="588"/>
    </location>
</feature>
<evidence type="ECO:0000313" key="4">
    <source>
        <dbReference type="Proteomes" id="UP000265080"/>
    </source>
</evidence>
<protein>
    <recommendedName>
        <fullName evidence="2">PiggyBac transposable element-derived protein domain-containing protein</fullName>
    </recommendedName>
</protein>
<feature type="region of interest" description="Disordered" evidence="1">
    <location>
        <begin position="142"/>
        <end position="169"/>
    </location>
</feature>
<feature type="region of interest" description="Disordered" evidence="1">
    <location>
        <begin position="58"/>
        <end position="100"/>
    </location>
</feature>
<feature type="region of interest" description="Disordered" evidence="1">
    <location>
        <begin position="187"/>
        <end position="262"/>
    </location>
</feature>
<dbReference type="Ensembl" id="ENSAPET00000000735.1">
    <property type="protein sequence ID" value="ENSAPEP00000000718.1"/>
    <property type="gene ID" value="ENSAPEG00000000527.1"/>
</dbReference>
<evidence type="ECO:0000313" key="3">
    <source>
        <dbReference type="Ensembl" id="ENSAPEP00000000718.1"/>
    </source>
</evidence>
<reference evidence="3 4" key="1">
    <citation type="submission" date="2018-03" db="EMBL/GenBank/DDBJ databases">
        <title>Finding Nemo's genes: A chromosome-scale reference assembly of the genome of the orange clownfish Amphiprion percula.</title>
        <authorList>
            <person name="Lehmann R."/>
        </authorList>
    </citation>
    <scope>NUCLEOTIDE SEQUENCE</scope>
</reference>
<reference evidence="3" key="2">
    <citation type="submission" date="2025-08" db="UniProtKB">
        <authorList>
            <consortium name="Ensembl"/>
        </authorList>
    </citation>
    <scope>IDENTIFICATION</scope>
</reference>
<accession>A0A3P8RJS0</accession>
<dbReference type="PANTHER" id="PTHR47272">
    <property type="entry name" value="DDE_TNP_1_7 DOMAIN-CONTAINING PROTEIN"/>
    <property type="match status" value="1"/>
</dbReference>
<dbReference type="Proteomes" id="UP000265080">
    <property type="component" value="Chromosome 6"/>
</dbReference>
<dbReference type="GeneTree" id="ENSGT00530000063735"/>
<feature type="compositionally biased region" description="Polar residues" evidence="1">
    <location>
        <begin position="142"/>
        <end position="151"/>
    </location>
</feature>